<organism evidence="3 4">
    <name type="scientific">Diplocarpon coronariae</name>
    <dbReference type="NCBI Taxonomy" id="2795749"/>
    <lineage>
        <taxon>Eukaryota</taxon>
        <taxon>Fungi</taxon>
        <taxon>Dikarya</taxon>
        <taxon>Ascomycota</taxon>
        <taxon>Pezizomycotina</taxon>
        <taxon>Leotiomycetes</taxon>
        <taxon>Helotiales</taxon>
        <taxon>Drepanopezizaceae</taxon>
        <taxon>Diplocarpon</taxon>
    </lineage>
</organism>
<name>A0A218Z027_9HELO</name>
<keyword evidence="2" id="KW-1133">Transmembrane helix</keyword>
<proteinExistence type="predicted"/>
<evidence type="ECO:0000313" key="3">
    <source>
        <dbReference type="EMBL" id="OWP01421.1"/>
    </source>
</evidence>
<sequence length="239" mass="26109">MSGGQGNGAGTAEQAAALVPTNTFGALLEYMKEISENTRNTHRAILTASADSTTRLNMLDVGLLEISAGLQRIEAEAQGHSVQLNHILKQNEETSQLLRSELADAIGLIIMAAMQPIHIELEAHVARRTAALVDKAAKAARVPNFLAEARRRTRGLLARCWAGRPTLFTFIWLVFLTTLMLALAVVLFAHVFPPTGVGESTDTEAEEPSPSGRPSIFDIPNILIRKPDWRDLLEAPRWE</sequence>
<keyword evidence="4" id="KW-1185">Reference proteome</keyword>
<evidence type="ECO:0000256" key="2">
    <source>
        <dbReference type="SAM" id="Phobius"/>
    </source>
</evidence>
<evidence type="ECO:0000256" key="1">
    <source>
        <dbReference type="SAM" id="MobiDB-lite"/>
    </source>
</evidence>
<evidence type="ECO:0000313" key="4">
    <source>
        <dbReference type="Proteomes" id="UP000242519"/>
    </source>
</evidence>
<reference evidence="3 4" key="1">
    <citation type="submission" date="2017-04" db="EMBL/GenBank/DDBJ databases">
        <title>Draft genome sequence of Marssonina coronaria NL1: causal agent of apple blotch.</title>
        <authorList>
            <person name="Cheng Q."/>
        </authorList>
    </citation>
    <scope>NUCLEOTIDE SEQUENCE [LARGE SCALE GENOMIC DNA]</scope>
    <source>
        <strain evidence="3 4">NL1</strain>
    </source>
</reference>
<keyword evidence="2" id="KW-0472">Membrane</keyword>
<comment type="caution">
    <text evidence="3">The sequence shown here is derived from an EMBL/GenBank/DDBJ whole genome shotgun (WGS) entry which is preliminary data.</text>
</comment>
<protein>
    <submittedName>
        <fullName evidence="3">Uncharacterized protein</fullName>
    </submittedName>
</protein>
<gene>
    <name evidence="3" type="ORF">B2J93_2831</name>
</gene>
<dbReference type="AlphaFoldDB" id="A0A218Z027"/>
<dbReference type="EMBL" id="MZNU01000279">
    <property type="protein sequence ID" value="OWP01421.1"/>
    <property type="molecule type" value="Genomic_DNA"/>
</dbReference>
<accession>A0A218Z027</accession>
<dbReference type="InParanoid" id="A0A218Z027"/>
<dbReference type="Proteomes" id="UP000242519">
    <property type="component" value="Unassembled WGS sequence"/>
</dbReference>
<feature type="transmembrane region" description="Helical" evidence="2">
    <location>
        <begin position="167"/>
        <end position="192"/>
    </location>
</feature>
<feature type="region of interest" description="Disordered" evidence="1">
    <location>
        <begin position="198"/>
        <end position="218"/>
    </location>
</feature>
<keyword evidence="2" id="KW-0812">Transmembrane</keyword>